<organism evidence="4 5">
    <name type="scientific">Exocentrus adspersus</name>
    <dbReference type="NCBI Taxonomy" id="1586481"/>
    <lineage>
        <taxon>Eukaryota</taxon>
        <taxon>Metazoa</taxon>
        <taxon>Ecdysozoa</taxon>
        <taxon>Arthropoda</taxon>
        <taxon>Hexapoda</taxon>
        <taxon>Insecta</taxon>
        <taxon>Pterygota</taxon>
        <taxon>Neoptera</taxon>
        <taxon>Endopterygota</taxon>
        <taxon>Coleoptera</taxon>
        <taxon>Polyphaga</taxon>
        <taxon>Cucujiformia</taxon>
        <taxon>Chrysomeloidea</taxon>
        <taxon>Cerambycidae</taxon>
        <taxon>Lamiinae</taxon>
        <taxon>Acanthocinini</taxon>
        <taxon>Exocentrus</taxon>
    </lineage>
</organism>
<evidence type="ECO:0000256" key="2">
    <source>
        <dbReference type="SAM" id="MobiDB-lite"/>
    </source>
</evidence>
<dbReference type="GO" id="GO:0060271">
    <property type="term" value="P:cilium assembly"/>
    <property type="evidence" value="ECO:0007669"/>
    <property type="project" value="TreeGrafter"/>
</dbReference>
<dbReference type="GO" id="GO:0031514">
    <property type="term" value="C:motile cilium"/>
    <property type="evidence" value="ECO:0007669"/>
    <property type="project" value="TreeGrafter"/>
</dbReference>
<proteinExistence type="predicted"/>
<sequence length="692" mass="81503">MDKSTSTNTDVTTEDATPQKNKKANFTTTVKFETPNGEVFTHAFDVDFTISSVKHQLEGMLGVPCEKLLLLHYEELVADDENLENLKPDQYGILKLKILTEGDTYTINVHNVYKDLTVPDIITVHVDTEDEGGKDVVVEIENRAIQKPNLGGYRHVTTGVKYFHGYTQTGPLKPKVPPEMKNHRDTQTYFIRHRRTDMEYSRATQVATKDIYIPNLSDRIITSGPYETADEREKRLDVIGKVRTIQRYYRVWKLRKAIKELSEEYRKRVRLQKEQEERERREDEERRKRDIISKVFPITPTDFAMLYTLVDRWKNAELARISATHCGPSKIAEFYLVLDKEVDILRSIQNIRNKVAKDLEIKKTLDFFKSIGTPVEWYSEYKHLHIVMDTLETQRGREYFALYKDLTDKTLSREAKLEMYLRVKEYLNTHACDKGRQIIVLIDRACELLVRGMDQKYLESLHMRIEAMVVRHFQTPECNEGVTAHVRNEQERNMEKNLLYCHRCQKLKTIEKFTLNARMDAIKICSSCRWLDKAEEPWIDLAPYRFILRQIRNYERLHKATSSVAFILQDKDIHYIMTYIWHGHSALSESTDLYKLRLCRWKVQEEWSPWNCILLTVEEARAHLDIKNLEDVYEEEFINHVFNKHALAKKHFSQLVSYDKHFAEFAGDDPRLDDDSDFYKGNEADCLFGPIE</sequence>
<dbReference type="SUPFAM" id="SSF54236">
    <property type="entry name" value="Ubiquitin-like"/>
    <property type="match status" value="1"/>
</dbReference>
<dbReference type="PANTHER" id="PTHR21074">
    <property type="entry name" value="IQ AND UBIQUITIN-LIKE DOMAIN-CONTAINING PROTEIN"/>
    <property type="match status" value="1"/>
</dbReference>
<dbReference type="GO" id="GO:0001669">
    <property type="term" value="C:acrosomal vesicle"/>
    <property type="evidence" value="ECO:0007669"/>
    <property type="project" value="TreeGrafter"/>
</dbReference>
<dbReference type="InterPro" id="IPR057887">
    <property type="entry name" value="IQUB_helical"/>
</dbReference>
<comment type="caution">
    <text evidence="4">The sequence shown here is derived from an EMBL/GenBank/DDBJ whole genome shotgun (WGS) entry which is preliminary data.</text>
</comment>
<dbReference type="InterPro" id="IPR037695">
    <property type="entry name" value="IQUB"/>
</dbReference>
<feature type="coiled-coil region" evidence="1">
    <location>
        <begin position="254"/>
        <end position="288"/>
    </location>
</feature>
<keyword evidence="1" id="KW-0175">Coiled coil</keyword>
<gene>
    <name evidence="4" type="ORF">NQ315_013110</name>
</gene>
<keyword evidence="5" id="KW-1185">Reference proteome</keyword>
<dbReference type="InterPro" id="IPR029071">
    <property type="entry name" value="Ubiquitin-like_domsf"/>
</dbReference>
<dbReference type="EMBL" id="JANEYG010000024">
    <property type="protein sequence ID" value="KAJ8918605.1"/>
    <property type="molecule type" value="Genomic_DNA"/>
</dbReference>
<evidence type="ECO:0000313" key="4">
    <source>
        <dbReference type="EMBL" id="KAJ8918605.1"/>
    </source>
</evidence>
<evidence type="ECO:0000313" key="5">
    <source>
        <dbReference type="Proteomes" id="UP001159042"/>
    </source>
</evidence>
<dbReference type="Pfam" id="PF25805">
    <property type="entry name" value="IQUB"/>
    <property type="match status" value="1"/>
</dbReference>
<feature type="domain" description="IQ motif and ubiquitin-like" evidence="3">
    <location>
        <begin position="361"/>
        <end position="496"/>
    </location>
</feature>
<evidence type="ECO:0000259" key="3">
    <source>
        <dbReference type="Pfam" id="PF25805"/>
    </source>
</evidence>
<dbReference type="GO" id="GO:0030317">
    <property type="term" value="P:flagellated sperm motility"/>
    <property type="evidence" value="ECO:0007669"/>
    <property type="project" value="TreeGrafter"/>
</dbReference>
<feature type="region of interest" description="Disordered" evidence="2">
    <location>
        <begin position="1"/>
        <end position="20"/>
    </location>
</feature>
<protein>
    <recommendedName>
        <fullName evidence="3">IQ motif and ubiquitin-like domain-containing protein</fullName>
    </recommendedName>
</protein>
<accession>A0AAV8VXC6</accession>
<dbReference type="AlphaFoldDB" id="A0AAV8VXC6"/>
<dbReference type="PANTHER" id="PTHR21074:SF0">
    <property type="entry name" value="IQ AND UBIQUITIN-LIKE DOMAIN-CONTAINING PROTEIN"/>
    <property type="match status" value="1"/>
</dbReference>
<name>A0AAV8VXC6_9CUCU</name>
<evidence type="ECO:0000256" key="1">
    <source>
        <dbReference type="SAM" id="Coils"/>
    </source>
</evidence>
<dbReference type="Proteomes" id="UP001159042">
    <property type="component" value="Unassembled WGS sequence"/>
</dbReference>
<reference evidence="4 5" key="1">
    <citation type="journal article" date="2023" name="Insect Mol. Biol.">
        <title>Genome sequencing provides insights into the evolution of gene families encoding plant cell wall-degrading enzymes in longhorned beetles.</title>
        <authorList>
            <person name="Shin N.R."/>
            <person name="Okamura Y."/>
            <person name="Kirsch R."/>
            <person name="Pauchet Y."/>
        </authorList>
    </citation>
    <scope>NUCLEOTIDE SEQUENCE [LARGE SCALE GENOMIC DNA]</scope>
    <source>
        <strain evidence="4">EAD_L_NR</strain>
    </source>
</reference>
<dbReference type="Gene3D" id="3.10.20.90">
    <property type="entry name" value="Phosphatidylinositol 3-kinase Catalytic Subunit, Chain A, domain 1"/>
    <property type="match status" value="1"/>
</dbReference>